<sequence>MTSGFRVLSPAHRVTEAITDTALTDPNTPRHVRPRA</sequence>
<organism evidence="2 3">
    <name type="scientific">Streptomyces griseoaurantiacus</name>
    <dbReference type="NCBI Taxonomy" id="68213"/>
    <lineage>
        <taxon>Bacteria</taxon>
        <taxon>Bacillati</taxon>
        <taxon>Actinomycetota</taxon>
        <taxon>Actinomycetes</taxon>
        <taxon>Kitasatosporales</taxon>
        <taxon>Streptomycetaceae</taxon>
        <taxon>Streptomyces</taxon>
        <taxon>Streptomyces aurantiacus group</taxon>
    </lineage>
</organism>
<dbReference type="AlphaFoldDB" id="A0A1G7L962"/>
<name>A0A1G7L962_9ACTN</name>
<reference evidence="2 3" key="1">
    <citation type="submission" date="2016-10" db="EMBL/GenBank/DDBJ databases">
        <authorList>
            <person name="de Groot N.N."/>
        </authorList>
    </citation>
    <scope>NUCLEOTIDE SEQUENCE [LARGE SCALE GENOMIC DNA]</scope>
    <source>
        <strain evidence="2 3">CGMCC 4.1859</strain>
    </source>
</reference>
<proteinExistence type="predicted"/>
<protein>
    <submittedName>
        <fullName evidence="2">Uncharacterized protein</fullName>
    </submittedName>
</protein>
<gene>
    <name evidence="2" type="ORF">SAMN05216260_108147</name>
</gene>
<evidence type="ECO:0000256" key="1">
    <source>
        <dbReference type="SAM" id="MobiDB-lite"/>
    </source>
</evidence>
<dbReference type="EMBL" id="FNAX01000008">
    <property type="protein sequence ID" value="SDF46067.1"/>
    <property type="molecule type" value="Genomic_DNA"/>
</dbReference>
<dbReference type="Proteomes" id="UP000198614">
    <property type="component" value="Unassembled WGS sequence"/>
</dbReference>
<feature type="region of interest" description="Disordered" evidence="1">
    <location>
        <begin position="17"/>
        <end position="36"/>
    </location>
</feature>
<evidence type="ECO:0000313" key="3">
    <source>
        <dbReference type="Proteomes" id="UP000198614"/>
    </source>
</evidence>
<accession>A0A1G7L962</accession>
<evidence type="ECO:0000313" key="2">
    <source>
        <dbReference type="EMBL" id="SDF46067.1"/>
    </source>
</evidence>